<dbReference type="PANTHER" id="PTHR12883">
    <property type="entry name" value="ADIPOCYTE-SPECIFIC PROTEIN 4-RELATED"/>
    <property type="match status" value="1"/>
</dbReference>
<keyword evidence="3 9" id="KW-0472">Membrane</keyword>
<evidence type="ECO:0000256" key="7">
    <source>
        <dbReference type="ARBA" id="ARBA00034902"/>
    </source>
</evidence>
<accession>A0A915I2C1</accession>
<dbReference type="PANTHER" id="PTHR12883:SF0">
    <property type="entry name" value="PAT COMPLEX SUBUNIT CCDC47"/>
    <property type="match status" value="1"/>
</dbReference>
<dbReference type="GO" id="GO:0032469">
    <property type="term" value="P:endoplasmic reticulum calcium ion homeostasis"/>
    <property type="evidence" value="ECO:0007669"/>
    <property type="project" value="InterPro"/>
</dbReference>
<protein>
    <recommendedName>
        <fullName evidence="6">PAT complex subunit CCDC47</fullName>
    </recommendedName>
    <alternativeName>
        <fullName evidence="7">Coiled-coil domain-containing protein 47</fullName>
    </alternativeName>
</protein>
<name>A0A915I2C1_ROMCU</name>
<reference evidence="11" key="1">
    <citation type="submission" date="2022-11" db="UniProtKB">
        <authorList>
            <consortium name="WormBaseParasite"/>
        </authorList>
    </citation>
    <scope>IDENTIFICATION</scope>
</reference>
<feature type="compositionally biased region" description="Basic and acidic residues" evidence="8">
    <location>
        <begin position="13"/>
        <end position="22"/>
    </location>
</feature>
<evidence type="ECO:0000256" key="6">
    <source>
        <dbReference type="ARBA" id="ARBA00034875"/>
    </source>
</evidence>
<dbReference type="AlphaFoldDB" id="A0A915I2C1"/>
<keyword evidence="1 9" id="KW-0812">Transmembrane</keyword>
<sequence>DELDDEEFTTTSKNDEDFDKKSKSGKKLNVDDAQAPKQLKITDVPAHLRNNWSNFQMELLMLLALAVYLINYALGKAKNHKLATVWFENSRDILYSNFEVTVRFTLNNDDLDCCVFCLGKKKSLNKLVKDMTDLSQFCTEKKNMDRLGLPDDFTLYAETAEVTSSIIDSKTLPILQKYDDLIDYIHVSDQYSGLKVAEGETQSKLPETCRVVIFQFNVPGRLSANEKSMVDLKPLLSFTFYCLDKIRRFRLSRE</sequence>
<comment type="subcellular location">
    <subcellularLocation>
        <location evidence="4">Rough endoplasmic reticulum membrane</location>
        <topology evidence="4">Single-pass type I membrane protein</topology>
    </subcellularLocation>
</comment>
<dbReference type="InterPro" id="IPR012879">
    <property type="entry name" value="CCDC47"/>
</dbReference>
<evidence type="ECO:0000256" key="9">
    <source>
        <dbReference type="SAM" id="Phobius"/>
    </source>
</evidence>
<proteinExistence type="inferred from homology"/>
<comment type="similarity">
    <text evidence="5">Belongs to the CCDC47 family.</text>
</comment>
<evidence type="ECO:0000256" key="3">
    <source>
        <dbReference type="ARBA" id="ARBA00023136"/>
    </source>
</evidence>
<organism evidence="10 11">
    <name type="scientific">Romanomermis culicivorax</name>
    <name type="common">Nematode worm</name>
    <dbReference type="NCBI Taxonomy" id="13658"/>
    <lineage>
        <taxon>Eukaryota</taxon>
        <taxon>Metazoa</taxon>
        <taxon>Ecdysozoa</taxon>
        <taxon>Nematoda</taxon>
        <taxon>Enoplea</taxon>
        <taxon>Dorylaimia</taxon>
        <taxon>Mermithida</taxon>
        <taxon>Mermithoidea</taxon>
        <taxon>Mermithidae</taxon>
        <taxon>Romanomermis</taxon>
    </lineage>
</organism>
<evidence type="ECO:0000256" key="8">
    <source>
        <dbReference type="SAM" id="MobiDB-lite"/>
    </source>
</evidence>
<dbReference type="WBParaSite" id="nRc.2.0.1.t07608-RA">
    <property type="protein sequence ID" value="nRc.2.0.1.t07608-RA"/>
    <property type="gene ID" value="nRc.2.0.1.g07608"/>
</dbReference>
<evidence type="ECO:0000313" key="10">
    <source>
        <dbReference type="Proteomes" id="UP000887565"/>
    </source>
</evidence>
<dbReference type="Proteomes" id="UP000887565">
    <property type="component" value="Unplaced"/>
</dbReference>
<evidence type="ECO:0000256" key="5">
    <source>
        <dbReference type="ARBA" id="ARBA00034746"/>
    </source>
</evidence>
<dbReference type="Pfam" id="PF07946">
    <property type="entry name" value="CCDC47"/>
    <property type="match status" value="1"/>
</dbReference>
<dbReference type="GO" id="GO:0030867">
    <property type="term" value="C:rough endoplasmic reticulum membrane"/>
    <property type="evidence" value="ECO:0007669"/>
    <property type="project" value="UniProtKB-SubCell"/>
</dbReference>
<feature type="transmembrane region" description="Helical" evidence="9">
    <location>
        <begin position="55"/>
        <end position="74"/>
    </location>
</feature>
<evidence type="ECO:0000256" key="2">
    <source>
        <dbReference type="ARBA" id="ARBA00022989"/>
    </source>
</evidence>
<evidence type="ECO:0000313" key="11">
    <source>
        <dbReference type="WBParaSite" id="nRc.2.0.1.t07608-RA"/>
    </source>
</evidence>
<dbReference type="GO" id="GO:0005509">
    <property type="term" value="F:calcium ion binding"/>
    <property type="evidence" value="ECO:0007669"/>
    <property type="project" value="InterPro"/>
</dbReference>
<evidence type="ECO:0000256" key="1">
    <source>
        <dbReference type="ARBA" id="ARBA00022692"/>
    </source>
</evidence>
<evidence type="ECO:0000256" key="4">
    <source>
        <dbReference type="ARBA" id="ARBA00034697"/>
    </source>
</evidence>
<keyword evidence="2 9" id="KW-1133">Transmembrane helix</keyword>
<keyword evidence="10" id="KW-1185">Reference proteome</keyword>
<dbReference type="OMA" id="WFENSRD"/>
<feature type="region of interest" description="Disordered" evidence="8">
    <location>
        <begin position="1"/>
        <end position="29"/>
    </location>
</feature>